<feature type="transmembrane region" description="Helical" evidence="7">
    <location>
        <begin position="230"/>
        <end position="248"/>
    </location>
</feature>
<evidence type="ECO:0000256" key="6">
    <source>
        <dbReference type="SAM" id="MobiDB-lite"/>
    </source>
</evidence>
<dbReference type="InterPro" id="IPR002293">
    <property type="entry name" value="AA/rel_permease1"/>
</dbReference>
<comment type="subcellular location">
    <subcellularLocation>
        <location evidence="1">Membrane</location>
        <topology evidence="1">Multi-pass membrane protein</topology>
    </subcellularLocation>
</comment>
<dbReference type="Proteomes" id="UP000886523">
    <property type="component" value="Unassembled WGS sequence"/>
</dbReference>
<keyword evidence="3 7" id="KW-0812">Transmembrane</keyword>
<keyword evidence="5 7" id="KW-0472">Membrane</keyword>
<feature type="transmembrane region" description="Helical" evidence="7">
    <location>
        <begin position="322"/>
        <end position="348"/>
    </location>
</feature>
<feature type="compositionally biased region" description="Basic and acidic residues" evidence="6">
    <location>
        <begin position="523"/>
        <end position="537"/>
    </location>
</feature>
<evidence type="ECO:0000313" key="9">
    <source>
        <dbReference type="Proteomes" id="UP000886523"/>
    </source>
</evidence>
<feature type="transmembrane region" description="Helical" evidence="7">
    <location>
        <begin position="35"/>
        <end position="55"/>
    </location>
</feature>
<dbReference type="PROSITE" id="PS00218">
    <property type="entry name" value="AMINO_ACID_PERMEASE_1"/>
    <property type="match status" value="1"/>
</dbReference>
<feature type="transmembrane region" description="Helical" evidence="7">
    <location>
        <begin position="403"/>
        <end position="424"/>
    </location>
</feature>
<dbReference type="Gene3D" id="1.20.1740.10">
    <property type="entry name" value="Amino acid/polyamine transporter I"/>
    <property type="match status" value="1"/>
</dbReference>
<dbReference type="PANTHER" id="PTHR45649:SF9">
    <property type="entry name" value="AMINO-ACID PERMEASE 2"/>
    <property type="match status" value="1"/>
</dbReference>
<evidence type="ECO:0000256" key="4">
    <source>
        <dbReference type="ARBA" id="ARBA00022989"/>
    </source>
</evidence>
<dbReference type="PIRSF" id="PIRSF006060">
    <property type="entry name" value="AA_transporter"/>
    <property type="match status" value="1"/>
</dbReference>
<feature type="region of interest" description="Disordered" evidence="6">
    <location>
        <begin position="511"/>
        <end position="537"/>
    </location>
</feature>
<dbReference type="PANTHER" id="PTHR45649">
    <property type="entry name" value="AMINO-ACID PERMEASE BAT1"/>
    <property type="match status" value="1"/>
</dbReference>
<dbReference type="GO" id="GO:0006865">
    <property type="term" value="P:amino acid transport"/>
    <property type="evidence" value="ECO:0007669"/>
    <property type="project" value="InterPro"/>
</dbReference>
<dbReference type="OrthoDB" id="3900342at2759"/>
<accession>A0A9P6B205</accession>
<proteinExistence type="predicted"/>
<feature type="transmembrane region" description="Helical" evidence="7">
    <location>
        <begin position="160"/>
        <end position="177"/>
    </location>
</feature>
<feature type="transmembrane region" description="Helical" evidence="7">
    <location>
        <begin position="189"/>
        <end position="209"/>
    </location>
</feature>
<feature type="transmembrane region" description="Helical" evidence="7">
    <location>
        <begin position="476"/>
        <end position="494"/>
    </location>
</feature>
<feature type="transmembrane region" description="Helical" evidence="7">
    <location>
        <begin position="268"/>
        <end position="290"/>
    </location>
</feature>
<sequence>MSHGSLPGNPPKDLDDQLLENLGVKRELRREFTSWSTVSFALSILGCVATIASTFNTPILYGGPATAVWSWFLGGWGCFAIAISVAELMSAYPSSGGAYAATGYIFGPKYRNGISFVSGWITIVGQLATAASGNFAASQMIYAAVTIGTNGAFVATRSQVFALYCGLNVVMGAYNILPTRVLDRFAAVWMWVNLATSLAVIIAIPAAASHHGTLAPSGFVWSQVTDGTGWNNKPFAFLLGILSVQWVMTDYDGVGHLAEEVKNAAVVVPTAIVIAVLSTGFIGFWINVALCYGIRDLSALPGPTELVFAQILWDNLGKNGGLALWSFVILIQMFTGVAVQLACIRSVYAVSRDGAFPDRKILSKVWPVTKTPMNAAVFTVIVECLFGLLCLGSYVAVNAVFSITAVALDVSYMIPSAGKLYLYFYPSPEVAFHPGPFFLGKWGYWINIYAIAWTLFETGILIMPQVRPITSNTMNYAGPIMGAVILMSGIWYQLYAKHSYQPSSALAGKVHTAQHSNSASSAQREDESTDEKGKVWS</sequence>
<feature type="transmembrane region" description="Helical" evidence="7">
    <location>
        <begin position="444"/>
        <end position="464"/>
    </location>
</feature>
<protein>
    <recommendedName>
        <fullName evidence="10">Amino acid transporter</fullName>
    </recommendedName>
</protein>
<comment type="caution">
    <text evidence="8">The sequence shown here is derived from an EMBL/GenBank/DDBJ whole genome shotgun (WGS) entry which is preliminary data.</text>
</comment>
<keyword evidence="9" id="KW-1185">Reference proteome</keyword>
<evidence type="ECO:0008006" key="10">
    <source>
        <dbReference type="Google" id="ProtNLM"/>
    </source>
</evidence>
<dbReference type="EMBL" id="MU128945">
    <property type="protein sequence ID" value="KAF9515927.1"/>
    <property type="molecule type" value="Genomic_DNA"/>
</dbReference>
<evidence type="ECO:0000256" key="2">
    <source>
        <dbReference type="ARBA" id="ARBA00022448"/>
    </source>
</evidence>
<dbReference type="GO" id="GO:0016020">
    <property type="term" value="C:membrane"/>
    <property type="evidence" value="ECO:0007669"/>
    <property type="project" value="UniProtKB-SubCell"/>
</dbReference>
<keyword evidence="2" id="KW-0813">Transport</keyword>
<dbReference type="InterPro" id="IPR004840">
    <property type="entry name" value="Amino_acid_permease_CS"/>
</dbReference>
<feature type="transmembrane region" description="Helical" evidence="7">
    <location>
        <begin position="110"/>
        <end position="129"/>
    </location>
</feature>
<evidence type="ECO:0000256" key="5">
    <source>
        <dbReference type="ARBA" id="ARBA00023136"/>
    </source>
</evidence>
<evidence type="ECO:0000256" key="3">
    <source>
        <dbReference type="ARBA" id="ARBA00022692"/>
    </source>
</evidence>
<feature type="compositionally biased region" description="Polar residues" evidence="6">
    <location>
        <begin position="513"/>
        <end position="522"/>
    </location>
</feature>
<dbReference type="AlphaFoldDB" id="A0A9P6B205"/>
<name>A0A9P6B205_9AGAM</name>
<reference evidence="8" key="1">
    <citation type="journal article" date="2020" name="Nat. Commun.">
        <title>Large-scale genome sequencing of mycorrhizal fungi provides insights into the early evolution of symbiotic traits.</title>
        <authorList>
            <person name="Miyauchi S."/>
            <person name="Kiss E."/>
            <person name="Kuo A."/>
            <person name="Drula E."/>
            <person name="Kohler A."/>
            <person name="Sanchez-Garcia M."/>
            <person name="Morin E."/>
            <person name="Andreopoulos B."/>
            <person name="Barry K.W."/>
            <person name="Bonito G."/>
            <person name="Buee M."/>
            <person name="Carver A."/>
            <person name="Chen C."/>
            <person name="Cichocki N."/>
            <person name="Clum A."/>
            <person name="Culley D."/>
            <person name="Crous P.W."/>
            <person name="Fauchery L."/>
            <person name="Girlanda M."/>
            <person name="Hayes R.D."/>
            <person name="Keri Z."/>
            <person name="LaButti K."/>
            <person name="Lipzen A."/>
            <person name="Lombard V."/>
            <person name="Magnuson J."/>
            <person name="Maillard F."/>
            <person name="Murat C."/>
            <person name="Nolan M."/>
            <person name="Ohm R.A."/>
            <person name="Pangilinan J."/>
            <person name="Pereira M.F."/>
            <person name="Perotto S."/>
            <person name="Peter M."/>
            <person name="Pfister S."/>
            <person name="Riley R."/>
            <person name="Sitrit Y."/>
            <person name="Stielow J.B."/>
            <person name="Szollosi G."/>
            <person name="Zifcakova L."/>
            <person name="Stursova M."/>
            <person name="Spatafora J.W."/>
            <person name="Tedersoo L."/>
            <person name="Vaario L.M."/>
            <person name="Yamada A."/>
            <person name="Yan M."/>
            <person name="Wang P."/>
            <person name="Xu J."/>
            <person name="Bruns T."/>
            <person name="Baldrian P."/>
            <person name="Vilgalys R."/>
            <person name="Dunand C."/>
            <person name="Henrissat B."/>
            <person name="Grigoriev I.V."/>
            <person name="Hibbett D."/>
            <person name="Nagy L.G."/>
            <person name="Martin F.M."/>
        </authorList>
    </citation>
    <scope>NUCLEOTIDE SEQUENCE</scope>
    <source>
        <strain evidence="8">UP504</strain>
    </source>
</reference>
<organism evidence="8 9">
    <name type="scientific">Hydnum rufescens UP504</name>
    <dbReference type="NCBI Taxonomy" id="1448309"/>
    <lineage>
        <taxon>Eukaryota</taxon>
        <taxon>Fungi</taxon>
        <taxon>Dikarya</taxon>
        <taxon>Basidiomycota</taxon>
        <taxon>Agaricomycotina</taxon>
        <taxon>Agaricomycetes</taxon>
        <taxon>Cantharellales</taxon>
        <taxon>Hydnaceae</taxon>
        <taxon>Hydnum</taxon>
    </lineage>
</organism>
<evidence type="ECO:0000256" key="7">
    <source>
        <dbReference type="SAM" id="Phobius"/>
    </source>
</evidence>
<feature type="transmembrane region" description="Helical" evidence="7">
    <location>
        <begin position="375"/>
        <end position="396"/>
    </location>
</feature>
<keyword evidence="4 7" id="KW-1133">Transmembrane helix</keyword>
<dbReference type="GO" id="GO:0022857">
    <property type="term" value="F:transmembrane transporter activity"/>
    <property type="evidence" value="ECO:0007669"/>
    <property type="project" value="InterPro"/>
</dbReference>
<dbReference type="Pfam" id="PF13520">
    <property type="entry name" value="AA_permease_2"/>
    <property type="match status" value="1"/>
</dbReference>
<evidence type="ECO:0000256" key="1">
    <source>
        <dbReference type="ARBA" id="ARBA00004141"/>
    </source>
</evidence>
<gene>
    <name evidence="8" type="ORF">BS47DRAFT_1360713</name>
</gene>
<feature type="transmembrane region" description="Helical" evidence="7">
    <location>
        <begin position="67"/>
        <end position="89"/>
    </location>
</feature>
<evidence type="ECO:0000313" key="8">
    <source>
        <dbReference type="EMBL" id="KAF9515927.1"/>
    </source>
</evidence>